<dbReference type="Gene3D" id="6.10.140.1200">
    <property type="match status" value="1"/>
</dbReference>
<evidence type="ECO:0000256" key="6">
    <source>
        <dbReference type="ARBA" id="ARBA00023242"/>
    </source>
</evidence>
<name>A0A4T0LWR2_9BASI</name>
<comment type="subcellular location">
    <subcellularLocation>
        <location evidence="1">Nucleus</location>
    </subcellularLocation>
</comment>
<protein>
    <recommendedName>
        <fullName evidence="8">BSD domain-containing protein</fullName>
    </recommendedName>
</protein>
<evidence type="ECO:0000256" key="5">
    <source>
        <dbReference type="ARBA" id="ARBA00023163"/>
    </source>
</evidence>
<dbReference type="InterPro" id="IPR035925">
    <property type="entry name" value="BSD_dom_sf"/>
</dbReference>
<dbReference type="GO" id="GO:0006351">
    <property type="term" value="P:DNA-templated transcription"/>
    <property type="evidence" value="ECO:0007669"/>
    <property type="project" value="InterPro"/>
</dbReference>
<evidence type="ECO:0000313" key="12">
    <source>
        <dbReference type="EMBL" id="TIC58736.1"/>
    </source>
</evidence>
<dbReference type="EMBL" id="SPRW01000074">
    <property type="protein sequence ID" value="TIC60783.1"/>
    <property type="molecule type" value="Genomic_DNA"/>
</dbReference>
<dbReference type="InterPro" id="IPR013876">
    <property type="entry name" value="TFIIH_BTF_p62_N"/>
</dbReference>
<evidence type="ECO:0000256" key="1">
    <source>
        <dbReference type="ARBA" id="ARBA00004123"/>
    </source>
</evidence>
<feature type="compositionally biased region" description="Low complexity" evidence="7">
    <location>
        <begin position="103"/>
        <end position="114"/>
    </location>
</feature>
<feature type="region of interest" description="Disordered" evidence="7">
    <location>
        <begin position="88"/>
        <end position="119"/>
    </location>
</feature>
<comment type="caution">
    <text evidence="9">The sequence shown here is derived from an EMBL/GenBank/DDBJ whole genome shotgun (WGS) entry which is preliminary data.</text>
</comment>
<dbReference type="SMART" id="SM00751">
    <property type="entry name" value="BSD"/>
    <property type="match status" value="2"/>
</dbReference>
<dbReference type="InterPro" id="IPR005607">
    <property type="entry name" value="BSD_dom"/>
</dbReference>
<feature type="domain" description="BSD" evidence="8">
    <location>
        <begin position="110"/>
        <end position="155"/>
    </location>
</feature>
<dbReference type="Proteomes" id="UP000310685">
    <property type="component" value="Unassembled WGS sequence"/>
</dbReference>
<dbReference type="EMBL" id="SPRH01000080">
    <property type="protein sequence ID" value="TIB95788.1"/>
    <property type="molecule type" value="Genomic_DNA"/>
</dbReference>
<dbReference type="PROSITE" id="PS50858">
    <property type="entry name" value="BSD"/>
    <property type="match status" value="2"/>
</dbReference>
<dbReference type="PANTHER" id="PTHR12856">
    <property type="entry name" value="TRANSCRIPTION INITIATION FACTOR IIH-RELATED"/>
    <property type="match status" value="1"/>
</dbReference>
<evidence type="ECO:0000313" key="17">
    <source>
        <dbReference type="Proteomes" id="UP000307169"/>
    </source>
</evidence>
<evidence type="ECO:0000256" key="4">
    <source>
        <dbReference type="ARBA" id="ARBA00023015"/>
    </source>
</evidence>
<organism evidence="9 19">
    <name type="scientific">Wallemia mellicola</name>
    <dbReference type="NCBI Taxonomy" id="1708541"/>
    <lineage>
        <taxon>Eukaryota</taxon>
        <taxon>Fungi</taxon>
        <taxon>Dikarya</taxon>
        <taxon>Basidiomycota</taxon>
        <taxon>Wallemiomycotina</taxon>
        <taxon>Wallemiomycetes</taxon>
        <taxon>Wallemiales</taxon>
        <taxon>Wallemiaceae</taxon>
        <taxon>Wallemia</taxon>
    </lineage>
</organism>
<dbReference type="GO" id="GO:0000439">
    <property type="term" value="C:transcription factor TFIIH core complex"/>
    <property type="evidence" value="ECO:0007669"/>
    <property type="project" value="InterPro"/>
</dbReference>
<gene>
    <name evidence="14" type="ORF">E3Q01_04192</name>
    <name evidence="13" type="ORF">E3Q02_04161</name>
    <name evidence="12" type="ORF">E3Q03_04175</name>
    <name evidence="11" type="ORF">E3Q10_04201</name>
    <name evidence="10" type="ORF">E3Q17_04151</name>
    <name evidence="9" type="ORF">E3Q22_04208</name>
</gene>
<dbReference type="Proteomes" id="UP000309601">
    <property type="component" value="Unassembled WGS sequence"/>
</dbReference>
<comment type="similarity">
    <text evidence="2">Belongs to the TFB1 family.</text>
</comment>
<keyword evidence="6" id="KW-0539">Nucleus</keyword>
<evidence type="ECO:0000313" key="18">
    <source>
        <dbReference type="Proteomes" id="UP000309601"/>
    </source>
</evidence>
<dbReference type="GO" id="GO:0006289">
    <property type="term" value="P:nucleotide-excision repair"/>
    <property type="evidence" value="ECO:0007669"/>
    <property type="project" value="InterPro"/>
</dbReference>
<proteinExistence type="inferred from homology"/>
<dbReference type="Proteomes" id="UP000305362">
    <property type="component" value="Unassembled WGS sequence"/>
</dbReference>
<dbReference type="OMA" id="FWKRYFE"/>
<evidence type="ECO:0000313" key="20">
    <source>
        <dbReference type="Proteomes" id="UP000310708"/>
    </source>
</evidence>
<dbReference type="SUPFAM" id="SSF140383">
    <property type="entry name" value="BSD domain-like"/>
    <property type="match status" value="2"/>
</dbReference>
<evidence type="ECO:0000313" key="10">
    <source>
        <dbReference type="EMBL" id="TIB95788.1"/>
    </source>
</evidence>
<keyword evidence="3" id="KW-0677">Repeat</keyword>
<evidence type="ECO:0000313" key="11">
    <source>
        <dbReference type="EMBL" id="TIC23963.1"/>
    </source>
</evidence>
<dbReference type="Pfam" id="PF03909">
    <property type="entry name" value="BSD"/>
    <property type="match status" value="1"/>
</dbReference>
<evidence type="ECO:0000256" key="3">
    <source>
        <dbReference type="ARBA" id="ARBA00022737"/>
    </source>
</evidence>
<dbReference type="AlphaFoldDB" id="A0A4T0LWR2"/>
<dbReference type="Proteomes" id="UP000307169">
    <property type="component" value="Unassembled WGS sequence"/>
</dbReference>
<dbReference type="Pfam" id="PF08567">
    <property type="entry name" value="PH_TFIIH"/>
    <property type="match status" value="1"/>
</dbReference>
<evidence type="ECO:0000313" key="14">
    <source>
        <dbReference type="EMBL" id="TIC61929.1"/>
    </source>
</evidence>
<dbReference type="EMBL" id="SPRX01000083">
    <property type="protein sequence ID" value="TIC61929.1"/>
    <property type="molecule type" value="Genomic_DNA"/>
</dbReference>
<evidence type="ECO:0000313" key="15">
    <source>
        <dbReference type="Proteomes" id="UP000305362"/>
    </source>
</evidence>
<evidence type="ECO:0000313" key="19">
    <source>
        <dbReference type="Proteomes" id="UP000310685"/>
    </source>
</evidence>
<evidence type="ECO:0000313" key="13">
    <source>
        <dbReference type="EMBL" id="TIC60783.1"/>
    </source>
</evidence>
<dbReference type="OrthoDB" id="360521at2759"/>
<dbReference type="EMBL" id="SPRC01000075">
    <property type="protein sequence ID" value="TIB74336.1"/>
    <property type="molecule type" value="Genomic_DNA"/>
</dbReference>
<keyword evidence="4" id="KW-0805">Transcription regulation</keyword>
<reference evidence="15 16" key="1">
    <citation type="submission" date="2019-03" db="EMBL/GenBank/DDBJ databases">
        <title>Sequencing 25 genomes of Wallemia mellicola.</title>
        <authorList>
            <person name="Gostincar C."/>
        </authorList>
    </citation>
    <scope>NUCLEOTIDE SEQUENCE [LARGE SCALE GENOMIC DNA]</scope>
    <source>
        <strain evidence="10 17">EXF-1262</strain>
        <strain evidence="13 18">EXF-1274</strain>
        <strain evidence="12 15">EXF-1277</strain>
        <strain evidence="9 19">EXF-6152</strain>
        <strain evidence="14 20">EXF-757</strain>
        <strain evidence="11 16">EXF-8738</strain>
    </source>
</reference>
<evidence type="ECO:0000313" key="9">
    <source>
        <dbReference type="EMBL" id="TIB74336.1"/>
    </source>
</evidence>
<dbReference type="EMBL" id="SPRV01000080">
    <property type="protein sequence ID" value="TIC58736.1"/>
    <property type="molecule type" value="Genomic_DNA"/>
</dbReference>
<dbReference type="InterPro" id="IPR027079">
    <property type="entry name" value="Tfb1/GTF2H1"/>
</dbReference>
<accession>A0A4T0LWR2</accession>
<dbReference type="Proteomes" id="UP000305647">
    <property type="component" value="Unassembled WGS sequence"/>
</dbReference>
<dbReference type="Proteomes" id="UP000310708">
    <property type="component" value="Unassembled WGS sequence"/>
</dbReference>
<evidence type="ECO:0000256" key="2">
    <source>
        <dbReference type="ARBA" id="ARBA00009448"/>
    </source>
</evidence>
<dbReference type="Gene3D" id="2.30.29.30">
    <property type="entry name" value="Pleckstrin-homology domain (PH domain)/Phosphotyrosine-binding domain (PTB)"/>
    <property type="match status" value="1"/>
</dbReference>
<evidence type="ECO:0000256" key="7">
    <source>
        <dbReference type="SAM" id="MobiDB-lite"/>
    </source>
</evidence>
<evidence type="ECO:0000313" key="16">
    <source>
        <dbReference type="Proteomes" id="UP000305647"/>
    </source>
</evidence>
<dbReference type="CDD" id="cd13229">
    <property type="entry name" value="PH_TFIIH"/>
    <property type="match status" value="1"/>
</dbReference>
<sequence length="531" mass="60381">MEIKVSYKKQSGNLNLLDDRLEFSSQNSFNLNYSRLLTLFASKQGSTPVRLKLDLSDPQQSITFTFIHPTHALSQREHVKDRLSNAIASNRASSSRQVESQLTSTTPTTRSSTPGLGLSKDDLEIRKKVLIKDPQLAKLHKDLVIAGIIDENEFWQGRQQLLLLEHLSQSQKPGKSSTLVDPRPTSSQPGEFTITITPQLVHDIFQEYPVVQKAYVENVPNPLNDNDFWIRYFHSHLFARHRASSRQDANEARNDPIFDQYLEEADDGVEPKHKQRGVYDKLIDLGSTQEDHKETGNALDITMQAGKVKAALPLMRRFNEHSMRLLSTTVGDEEGAHDNDYNNQITIDDLQEHQLPQPIRLNMQNSEQYYTSNIVTTGDYQQSSQLDSKTIWDDIKNNLDEWDVVITLEDIKDTKDAQTEVEKILSANAEIAYNDINSNEISNSDIMKAAINCHTAATEFLRLYWTTVLSYPIDIPKVNKMIDYINKTPQKVDAIVRSASAMNQGDLIRQALQPVMNGVTKVKEYERNRAN</sequence>
<feature type="domain" description="BSD" evidence="8">
    <location>
        <begin position="188"/>
        <end position="240"/>
    </location>
</feature>
<dbReference type="EMBL" id="SPRO01000080">
    <property type="protein sequence ID" value="TIC23963.1"/>
    <property type="molecule type" value="Genomic_DNA"/>
</dbReference>
<dbReference type="InterPro" id="IPR011993">
    <property type="entry name" value="PH-like_dom_sf"/>
</dbReference>
<keyword evidence="5" id="KW-0804">Transcription</keyword>
<evidence type="ECO:0000259" key="8">
    <source>
        <dbReference type="PROSITE" id="PS50858"/>
    </source>
</evidence>
<dbReference type="SUPFAM" id="SSF50729">
    <property type="entry name" value="PH domain-like"/>
    <property type="match status" value="1"/>
</dbReference>